<dbReference type="PANTHER" id="PTHR30411:SF1">
    <property type="entry name" value="CYTOPLASMIC PROTEIN"/>
    <property type="match status" value="1"/>
</dbReference>
<evidence type="ECO:0000259" key="1">
    <source>
        <dbReference type="Pfam" id="PF04073"/>
    </source>
</evidence>
<protein>
    <recommendedName>
        <fullName evidence="1">YbaK/aminoacyl-tRNA synthetase-associated domain-containing protein</fullName>
    </recommendedName>
</protein>
<name>A0A382XBW3_9ZZZZ</name>
<dbReference type="PANTHER" id="PTHR30411">
    <property type="entry name" value="CYTOPLASMIC PROTEIN"/>
    <property type="match status" value="1"/>
</dbReference>
<dbReference type="InterPro" id="IPR036754">
    <property type="entry name" value="YbaK/aa-tRNA-synt-asso_dom_sf"/>
</dbReference>
<feature type="domain" description="YbaK/aminoacyl-tRNA synthetase-associated" evidence="1">
    <location>
        <begin position="31"/>
        <end position="146"/>
    </location>
</feature>
<gene>
    <name evidence="2" type="ORF">METZ01_LOCUS421530</name>
</gene>
<dbReference type="Pfam" id="PF04073">
    <property type="entry name" value="tRNA_edit"/>
    <property type="match status" value="1"/>
</dbReference>
<dbReference type="EMBL" id="UINC01166621">
    <property type="protein sequence ID" value="SVD68676.1"/>
    <property type="molecule type" value="Genomic_DNA"/>
</dbReference>
<dbReference type="AlphaFoldDB" id="A0A382XBW3"/>
<accession>A0A382XBW3</accession>
<organism evidence="2">
    <name type="scientific">marine metagenome</name>
    <dbReference type="NCBI Taxonomy" id="408172"/>
    <lineage>
        <taxon>unclassified sequences</taxon>
        <taxon>metagenomes</taxon>
        <taxon>ecological metagenomes</taxon>
    </lineage>
</organism>
<proteinExistence type="predicted"/>
<dbReference type="Gene3D" id="3.90.960.10">
    <property type="entry name" value="YbaK/aminoacyl-tRNA synthetase-associated domain"/>
    <property type="match status" value="1"/>
</dbReference>
<dbReference type="GO" id="GO:0002161">
    <property type="term" value="F:aminoacyl-tRNA deacylase activity"/>
    <property type="evidence" value="ECO:0007669"/>
    <property type="project" value="InterPro"/>
</dbReference>
<dbReference type="SUPFAM" id="SSF55826">
    <property type="entry name" value="YbaK/ProRS associated domain"/>
    <property type="match status" value="1"/>
</dbReference>
<reference evidence="2" key="1">
    <citation type="submission" date="2018-05" db="EMBL/GenBank/DDBJ databases">
        <authorList>
            <person name="Lanie J.A."/>
            <person name="Ng W.-L."/>
            <person name="Kazmierczak K.M."/>
            <person name="Andrzejewski T.M."/>
            <person name="Davidsen T.M."/>
            <person name="Wayne K.J."/>
            <person name="Tettelin H."/>
            <person name="Glass J.I."/>
            <person name="Rusch D."/>
            <person name="Podicherti R."/>
            <person name="Tsui H.-C.T."/>
            <person name="Winkler M.E."/>
        </authorList>
    </citation>
    <scope>NUCLEOTIDE SEQUENCE</scope>
</reference>
<evidence type="ECO:0000313" key="2">
    <source>
        <dbReference type="EMBL" id="SVD68676.1"/>
    </source>
</evidence>
<dbReference type="CDD" id="cd04333">
    <property type="entry name" value="ProX_deacylase"/>
    <property type="match status" value="1"/>
</dbReference>
<sequence>MSRRSDAIERFTVEAEASGLEVEVQQYPGGTRTAADAAEAVGCHVDQIVKSLVFMADVRPVLVLCSGGRRVDEERLASYLGTEIRIAGASEVRAATGFAIGGTPPLGHTVPLRTLVDPHLMDFDQVWAAAGTPDSVFPVKPKDLVKATAGAVVGVTR</sequence>
<dbReference type="InterPro" id="IPR007214">
    <property type="entry name" value="YbaK/aa-tRNA-synth-assoc-dom"/>
</dbReference>